<evidence type="ECO:0000313" key="5">
    <source>
        <dbReference type="Proteomes" id="UP000184245"/>
    </source>
</evidence>
<evidence type="ECO:0000256" key="2">
    <source>
        <dbReference type="PROSITE-ProRule" id="PRU00335"/>
    </source>
</evidence>
<dbReference type="GO" id="GO:0003677">
    <property type="term" value="F:DNA binding"/>
    <property type="evidence" value="ECO:0007669"/>
    <property type="project" value="UniProtKB-UniRule"/>
</dbReference>
<accession>A0A1M4WE02</accession>
<feature type="domain" description="HTH tetR-type" evidence="3">
    <location>
        <begin position="3"/>
        <end position="63"/>
    </location>
</feature>
<dbReference type="Gene3D" id="1.10.357.10">
    <property type="entry name" value="Tetracycline Repressor, domain 2"/>
    <property type="match status" value="1"/>
</dbReference>
<feature type="DNA-binding region" description="H-T-H motif" evidence="2">
    <location>
        <begin position="26"/>
        <end position="45"/>
    </location>
</feature>
<protein>
    <submittedName>
        <fullName evidence="4">Transcriptional regulator, TetR family</fullName>
    </submittedName>
</protein>
<dbReference type="InterPro" id="IPR001647">
    <property type="entry name" value="HTH_TetR"/>
</dbReference>
<dbReference type="Proteomes" id="UP000184245">
    <property type="component" value="Unassembled WGS sequence"/>
</dbReference>
<dbReference type="SUPFAM" id="SSF46689">
    <property type="entry name" value="Homeodomain-like"/>
    <property type="match status" value="1"/>
</dbReference>
<organism evidence="4 5">
    <name type="scientific">Lactonifactor longoviformis DSM 17459</name>
    <dbReference type="NCBI Taxonomy" id="1122155"/>
    <lineage>
        <taxon>Bacteria</taxon>
        <taxon>Bacillati</taxon>
        <taxon>Bacillota</taxon>
        <taxon>Clostridia</taxon>
        <taxon>Eubacteriales</taxon>
        <taxon>Clostridiaceae</taxon>
        <taxon>Lactonifactor</taxon>
    </lineage>
</organism>
<evidence type="ECO:0000256" key="1">
    <source>
        <dbReference type="ARBA" id="ARBA00023125"/>
    </source>
</evidence>
<dbReference type="STRING" id="1122155.SAMN02745158_01562"/>
<dbReference type="AlphaFoldDB" id="A0A1M4WE02"/>
<keyword evidence="5" id="KW-1185">Reference proteome</keyword>
<dbReference type="Pfam" id="PF00440">
    <property type="entry name" value="TetR_N"/>
    <property type="match status" value="1"/>
</dbReference>
<keyword evidence="1 2" id="KW-0238">DNA-binding</keyword>
<dbReference type="InterPro" id="IPR009057">
    <property type="entry name" value="Homeodomain-like_sf"/>
</dbReference>
<gene>
    <name evidence="4" type="ORF">SAMN02745158_01562</name>
</gene>
<sequence length="213" mass="24782">MKQDVKKQYVECVYKLLQTEGVSGVSIRRVANEVGCNSATLYRYFNDLEHLICIASVKYLEPYIEDIKNYSSTIINPVELNLKLWERFSFYAFHNADVFETIFFGSYSTNLMELMYEYYEIYASNFSGLDGFAVSFIFNSDIFERDYMFYRRAANMGYLSADASRLLAQTGVYMFHGLLIECRKNGYSTEELNCKASEFISNLTTIVDKFLLK</sequence>
<reference evidence="4 5" key="1">
    <citation type="submission" date="2016-11" db="EMBL/GenBank/DDBJ databases">
        <authorList>
            <person name="Jaros S."/>
            <person name="Januszkiewicz K."/>
            <person name="Wedrychowicz H."/>
        </authorList>
    </citation>
    <scope>NUCLEOTIDE SEQUENCE [LARGE SCALE GENOMIC DNA]</scope>
    <source>
        <strain evidence="4 5">DSM 17459</strain>
    </source>
</reference>
<proteinExistence type="predicted"/>
<dbReference type="PROSITE" id="PS50977">
    <property type="entry name" value="HTH_TETR_2"/>
    <property type="match status" value="1"/>
</dbReference>
<evidence type="ECO:0000259" key="3">
    <source>
        <dbReference type="PROSITE" id="PS50977"/>
    </source>
</evidence>
<name>A0A1M4WE02_9CLOT</name>
<dbReference type="EMBL" id="FQVI01000006">
    <property type="protein sequence ID" value="SHE79293.1"/>
    <property type="molecule type" value="Genomic_DNA"/>
</dbReference>
<dbReference type="OrthoDB" id="5366068at2"/>
<dbReference type="RefSeq" id="WP_072850594.1">
    <property type="nucleotide sequence ID" value="NZ_FQVI01000006.1"/>
</dbReference>
<evidence type="ECO:0000313" key="4">
    <source>
        <dbReference type="EMBL" id="SHE79293.1"/>
    </source>
</evidence>